<evidence type="ECO:0000313" key="1">
    <source>
        <dbReference type="EMBL" id="KAJ4967906.1"/>
    </source>
</evidence>
<dbReference type="OrthoDB" id="2013610at2759"/>
<name>A0A9Q0KCN7_9MAGN</name>
<proteinExistence type="predicted"/>
<comment type="caution">
    <text evidence="1">The sequence shown here is derived from an EMBL/GenBank/DDBJ whole genome shotgun (WGS) entry which is preliminary data.</text>
</comment>
<evidence type="ECO:0000313" key="2">
    <source>
        <dbReference type="Proteomes" id="UP001141806"/>
    </source>
</evidence>
<protein>
    <submittedName>
        <fullName evidence="1">Uncharacterized protein</fullName>
    </submittedName>
</protein>
<dbReference type="EMBL" id="JAMYWD010000006">
    <property type="protein sequence ID" value="KAJ4967906.1"/>
    <property type="molecule type" value="Genomic_DNA"/>
</dbReference>
<sequence>MAEGTCLRWLDESVKVLGEKANLHGDRLDSLQSSLSKLVLRVTAMDGKIERVLHLSSASLDLLPYPIITSPATGPHPTPDSHPILSSLGTDPFPILPTTPIQTRTIRLDFPRFDGVDPAGWIFKVELFFNYHGTPDAQLLLVSSFHMDAPALQWFQWMHCTT</sequence>
<dbReference type="Proteomes" id="UP001141806">
    <property type="component" value="Unassembled WGS sequence"/>
</dbReference>
<organism evidence="1 2">
    <name type="scientific">Protea cynaroides</name>
    <dbReference type="NCBI Taxonomy" id="273540"/>
    <lineage>
        <taxon>Eukaryota</taxon>
        <taxon>Viridiplantae</taxon>
        <taxon>Streptophyta</taxon>
        <taxon>Embryophyta</taxon>
        <taxon>Tracheophyta</taxon>
        <taxon>Spermatophyta</taxon>
        <taxon>Magnoliopsida</taxon>
        <taxon>Proteales</taxon>
        <taxon>Proteaceae</taxon>
        <taxon>Protea</taxon>
    </lineage>
</organism>
<gene>
    <name evidence="1" type="ORF">NE237_014607</name>
</gene>
<accession>A0A9Q0KCN7</accession>
<dbReference type="AlphaFoldDB" id="A0A9Q0KCN7"/>
<keyword evidence="2" id="KW-1185">Reference proteome</keyword>
<reference evidence="1" key="1">
    <citation type="journal article" date="2023" name="Plant J.">
        <title>The genome of the king protea, Protea cynaroides.</title>
        <authorList>
            <person name="Chang J."/>
            <person name="Duong T.A."/>
            <person name="Schoeman C."/>
            <person name="Ma X."/>
            <person name="Roodt D."/>
            <person name="Barker N."/>
            <person name="Li Z."/>
            <person name="Van de Peer Y."/>
            <person name="Mizrachi E."/>
        </authorList>
    </citation>
    <scope>NUCLEOTIDE SEQUENCE</scope>
    <source>
        <tissue evidence="1">Young leaves</tissue>
    </source>
</reference>